<feature type="domain" description="Protein kinase" evidence="2">
    <location>
        <begin position="29"/>
        <end position="281"/>
    </location>
</feature>
<dbReference type="PROSITE" id="PS50011">
    <property type="entry name" value="PROTEIN_KINASE_DOM"/>
    <property type="match status" value="1"/>
</dbReference>
<evidence type="ECO:0000313" key="4">
    <source>
        <dbReference type="Proteomes" id="UP000029278"/>
    </source>
</evidence>
<evidence type="ECO:0000256" key="1">
    <source>
        <dbReference type="PROSITE-ProRule" id="PRU10141"/>
    </source>
</evidence>
<dbReference type="CDD" id="cd00180">
    <property type="entry name" value="PKc"/>
    <property type="match status" value="1"/>
</dbReference>
<evidence type="ECO:0000313" key="3">
    <source>
        <dbReference type="EMBL" id="KFN10666.1"/>
    </source>
</evidence>
<dbReference type="PATRIC" id="fig|44252.3.peg.1159"/>
<keyword evidence="4" id="KW-1185">Reference proteome</keyword>
<accession>A0A091A301</accession>
<dbReference type="AlphaFoldDB" id="A0A091A301"/>
<dbReference type="PANTHER" id="PTHR44167">
    <property type="entry name" value="OVARIAN-SPECIFIC SERINE/THREONINE-PROTEIN KINASE LOK-RELATED"/>
    <property type="match status" value="1"/>
</dbReference>
<dbReference type="Proteomes" id="UP000029278">
    <property type="component" value="Unassembled WGS sequence"/>
</dbReference>
<name>A0A091A301_PAEMA</name>
<dbReference type="InterPro" id="IPR017441">
    <property type="entry name" value="Protein_kinase_ATP_BS"/>
</dbReference>
<keyword evidence="3" id="KW-0808">Transferase</keyword>
<dbReference type="GO" id="GO:0004672">
    <property type="term" value="F:protein kinase activity"/>
    <property type="evidence" value="ECO:0007669"/>
    <property type="project" value="InterPro"/>
</dbReference>
<dbReference type="GO" id="GO:0005524">
    <property type="term" value="F:ATP binding"/>
    <property type="evidence" value="ECO:0007669"/>
    <property type="project" value="UniProtKB-UniRule"/>
</dbReference>
<keyword evidence="1" id="KW-0067">ATP-binding</keyword>
<keyword evidence="1" id="KW-0547">Nucleotide-binding</keyword>
<organism evidence="3 4">
    <name type="scientific">Paenibacillus macerans</name>
    <name type="common">Bacillus macerans</name>
    <dbReference type="NCBI Taxonomy" id="44252"/>
    <lineage>
        <taxon>Bacteria</taxon>
        <taxon>Bacillati</taxon>
        <taxon>Bacillota</taxon>
        <taxon>Bacilli</taxon>
        <taxon>Bacillales</taxon>
        <taxon>Paenibacillaceae</taxon>
        <taxon>Paenibacillus</taxon>
    </lineage>
</organism>
<dbReference type="SUPFAM" id="SSF56112">
    <property type="entry name" value="Protein kinase-like (PK-like)"/>
    <property type="match status" value="1"/>
</dbReference>
<evidence type="ECO:0000259" key="2">
    <source>
        <dbReference type="PROSITE" id="PS50011"/>
    </source>
</evidence>
<dbReference type="EMBL" id="JMQA01000017">
    <property type="protein sequence ID" value="KFN10666.1"/>
    <property type="molecule type" value="Genomic_DNA"/>
</dbReference>
<dbReference type="STRING" id="44252.DJ90_4055"/>
<feature type="binding site" evidence="1">
    <location>
        <position position="58"/>
    </location>
    <ligand>
        <name>ATP</name>
        <dbReference type="ChEBI" id="CHEBI:30616"/>
    </ligand>
</feature>
<reference evidence="3 4" key="1">
    <citation type="submission" date="2014-04" db="EMBL/GenBank/DDBJ databases">
        <authorList>
            <person name="Bishop-Lilly K.A."/>
            <person name="Broomall S.M."/>
            <person name="Chain P.S."/>
            <person name="Chertkov O."/>
            <person name="Coyne S.R."/>
            <person name="Daligault H.E."/>
            <person name="Davenport K.W."/>
            <person name="Erkkila T."/>
            <person name="Frey K.G."/>
            <person name="Gibbons H.S."/>
            <person name="Gu W."/>
            <person name="Jaissle J."/>
            <person name="Johnson S.L."/>
            <person name="Koroleva G.I."/>
            <person name="Ladner J.T."/>
            <person name="Lo C.-C."/>
            <person name="Minogue T.D."/>
            <person name="Munk C."/>
            <person name="Palacios G.F."/>
            <person name="Redden C.L."/>
            <person name="Rosenzweig C.N."/>
            <person name="Scholz M.B."/>
            <person name="Teshima H."/>
            <person name="Xu Y."/>
        </authorList>
    </citation>
    <scope>NUCLEOTIDE SEQUENCE [LARGE SCALE GENOMIC DNA]</scope>
    <source>
        <strain evidence="3 4">8244</strain>
    </source>
</reference>
<dbReference type="PANTHER" id="PTHR44167:SF24">
    <property type="entry name" value="SERINE_THREONINE-PROTEIN KINASE CHK2"/>
    <property type="match status" value="1"/>
</dbReference>
<dbReference type="GeneID" id="77007074"/>
<comment type="caution">
    <text evidence="3">The sequence shown here is derived from an EMBL/GenBank/DDBJ whole genome shotgun (WGS) entry which is preliminary data.</text>
</comment>
<protein>
    <submittedName>
        <fullName evidence="3">Phosphotransferase enzyme family protein</fullName>
    </submittedName>
</protein>
<dbReference type="RefSeq" id="WP_036622838.1">
    <property type="nucleotide sequence ID" value="NZ_JARLKU010000100.1"/>
</dbReference>
<dbReference type="InterPro" id="IPR011009">
    <property type="entry name" value="Kinase-like_dom_sf"/>
</dbReference>
<dbReference type="Gene3D" id="1.10.510.10">
    <property type="entry name" value="Transferase(Phosphotransferase) domain 1"/>
    <property type="match status" value="1"/>
</dbReference>
<dbReference type="OrthoDB" id="9788659at2"/>
<proteinExistence type="predicted"/>
<sequence length="281" mass="32163">MRFVSFLSSFYAAWRDYPVAAGTVLDNRYVVQEIVGQGSYGLIYKCVDRASGSLVAVKQARPSKGPYAKRLLEREAMILKALPHPRFPAFIEWFTGKGNAYLAMSFLQGDTFEDLIFGLDYKYGERECVRITWQLLELIMYTHEKGYVHLDLRIPNVLVKDGEIYLIDFGLARKIGEPAPDHFPVRNGFCRRGTASRQFKAAEVSSDLLDIGHFMLFLLYSAYEPKKNSGPSEERSWQDELALSGELKTVIERLLELREPYSGSAEFMKELESLSRHTKFQ</sequence>
<dbReference type="HOGENOM" id="CLU_000288_135_5_9"/>
<dbReference type="Pfam" id="PF00069">
    <property type="entry name" value="Pkinase"/>
    <property type="match status" value="1"/>
</dbReference>
<dbReference type="PROSITE" id="PS00107">
    <property type="entry name" value="PROTEIN_KINASE_ATP"/>
    <property type="match status" value="1"/>
</dbReference>
<dbReference type="InterPro" id="IPR000719">
    <property type="entry name" value="Prot_kinase_dom"/>
</dbReference>
<gene>
    <name evidence="3" type="ORF">DJ90_4055</name>
</gene>